<proteinExistence type="predicted"/>
<feature type="compositionally biased region" description="Polar residues" evidence="4">
    <location>
        <begin position="119"/>
        <end position="128"/>
    </location>
</feature>
<evidence type="ECO:0000256" key="2">
    <source>
        <dbReference type="ARBA" id="ARBA00023128"/>
    </source>
</evidence>
<keyword evidence="3" id="KW-0143">Chaperone</keyword>
<evidence type="ECO:0000256" key="3">
    <source>
        <dbReference type="ARBA" id="ARBA00023186"/>
    </source>
</evidence>
<comment type="subcellular location">
    <subcellularLocation>
        <location evidence="1">Mitochondrion matrix</location>
    </subcellularLocation>
</comment>
<dbReference type="GO" id="GO:0005759">
    <property type="term" value="C:mitochondrial matrix"/>
    <property type="evidence" value="ECO:0007669"/>
    <property type="project" value="UniProtKB-SubCell"/>
</dbReference>
<dbReference type="CDD" id="cd20267">
    <property type="entry name" value="Complex1_LYR_LYRM7"/>
    <property type="match status" value="1"/>
</dbReference>
<reference evidence="6" key="3">
    <citation type="submission" date="2015-02" db="UniProtKB">
        <authorList>
            <consortium name="EnsemblProtists"/>
        </authorList>
    </citation>
    <scope>IDENTIFICATION</scope>
    <source>
        <strain evidence="6">DAOM BR144</strain>
    </source>
</reference>
<dbReference type="GO" id="GO:0044183">
    <property type="term" value="F:protein folding chaperone"/>
    <property type="evidence" value="ECO:0007669"/>
    <property type="project" value="TreeGrafter"/>
</dbReference>
<dbReference type="InterPro" id="IPR045298">
    <property type="entry name" value="Complex1_LYR_LYRM7"/>
</dbReference>
<dbReference type="OMA" id="LHHIVQG"/>
<dbReference type="EnsemblProtists" id="PYU1_T001110">
    <property type="protein sequence ID" value="PYU1_T001110"/>
    <property type="gene ID" value="PYU1_G001110"/>
</dbReference>
<dbReference type="eggNOG" id="ENOG502S0IW">
    <property type="taxonomic scope" value="Eukaryota"/>
</dbReference>
<dbReference type="InParanoid" id="K3W819"/>
<dbReference type="InterPro" id="IPR050435">
    <property type="entry name" value="MZM1/LYRM7"/>
</dbReference>
<sequence length="128" mass="14434">MSARVQVLGGYRRLLRASRQAFRGDDYAIQQARLALRDNFLENRDVRDQETVAELIKGIDEAEGMLLHHIVQGRQKAVEDSGAPRYEVTITDPQRQAMRQDEELTPITEKSASEPLVISSGNVCQRPS</sequence>
<dbReference type="PANTHER" id="PTHR46749:SF1">
    <property type="entry name" value="COMPLEX III ASSEMBLY FACTOR LYRM7"/>
    <property type="match status" value="1"/>
</dbReference>
<evidence type="ECO:0000256" key="1">
    <source>
        <dbReference type="ARBA" id="ARBA00004305"/>
    </source>
</evidence>
<dbReference type="HOGENOM" id="CLU_1963978_0_0_1"/>
<evidence type="ECO:0000259" key="5">
    <source>
        <dbReference type="Pfam" id="PF05347"/>
    </source>
</evidence>
<reference evidence="7" key="1">
    <citation type="journal article" date="2010" name="Genome Biol.">
        <title>Genome sequence of the necrotrophic plant pathogen Pythium ultimum reveals original pathogenicity mechanisms and effector repertoire.</title>
        <authorList>
            <person name="Levesque C.A."/>
            <person name="Brouwer H."/>
            <person name="Cano L."/>
            <person name="Hamilton J.P."/>
            <person name="Holt C."/>
            <person name="Huitema E."/>
            <person name="Raffaele S."/>
            <person name="Robideau G.P."/>
            <person name="Thines M."/>
            <person name="Win J."/>
            <person name="Zerillo M.M."/>
            <person name="Beakes G.W."/>
            <person name="Boore J.L."/>
            <person name="Busam D."/>
            <person name="Dumas B."/>
            <person name="Ferriera S."/>
            <person name="Fuerstenberg S.I."/>
            <person name="Gachon C.M."/>
            <person name="Gaulin E."/>
            <person name="Govers F."/>
            <person name="Grenville-Briggs L."/>
            <person name="Horner N."/>
            <person name="Hostetler J."/>
            <person name="Jiang R.H."/>
            <person name="Johnson J."/>
            <person name="Krajaejun T."/>
            <person name="Lin H."/>
            <person name="Meijer H.J."/>
            <person name="Moore B."/>
            <person name="Morris P."/>
            <person name="Phuntmart V."/>
            <person name="Puiu D."/>
            <person name="Shetty J."/>
            <person name="Stajich J.E."/>
            <person name="Tripathy S."/>
            <person name="Wawra S."/>
            <person name="van West P."/>
            <person name="Whitty B.R."/>
            <person name="Coutinho P.M."/>
            <person name="Henrissat B."/>
            <person name="Martin F."/>
            <person name="Thomas P.D."/>
            <person name="Tyler B.M."/>
            <person name="De Vries R.P."/>
            <person name="Kamoun S."/>
            <person name="Yandell M."/>
            <person name="Tisserat N."/>
            <person name="Buell C.R."/>
        </authorList>
    </citation>
    <scope>NUCLEOTIDE SEQUENCE</scope>
    <source>
        <strain evidence="7">DAOM:BR144</strain>
    </source>
</reference>
<protein>
    <recommendedName>
        <fullName evidence="5">Complex 1 LYR protein domain-containing protein</fullName>
    </recommendedName>
</protein>
<dbReference type="AlphaFoldDB" id="K3W819"/>
<dbReference type="PANTHER" id="PTHR46749">
    <property type="entry name" value="COMPLEX III ASSEMBLY FACTOR LYRM7"/>
    <property type="match status" value="1"/>
</dbReference>
<reference evidence="7" key="2">
    <citation type="submission" date="2010-04" db="EMBL/GenBank/DDBJ databases">
        <authorList>
            <person name="Buell R."/>
            <person name="Hamilton J."/>
            <person name="Hostetler J."/>
        </authorList>
    </citation>
    <scope>NUCLEOTIDE SEQUENCE [LARGE SCALE GENOMIC DNA]</scope>
    <source>
        <strain evidence="7">DAOM:BR144</strain>
    </source>
</reference>
<dbReference type="GO" id="GO:0034551">
    <property type="term" value="P:mitochondrial respiratory chain complex III assembly"/>
    <property type="evidence" value="ECO:0007669"/>
    <property type="project" value="InterPro"/>
</dbReference>
<dbReference type="STRING" id="431595.K3W819"/>
<feature type="region of interest" description="Disordered" evidence="4">
    <location>
        <begin position="106"/>
        <end position="128"/>
    </location>
</feature>
<name>K3W819_GLOUD</name>
<feature type="domain" description="Complex 1 LYR protein" evidence="5">
    <location>
        <begin position="6"/>
        <end position="58"/>
    </location>
</feature>
<dbReference type="EMBL" id="GL376620">
    <property type="status" value="NOT_ANNOTATED_CDS"/>
    <property type="molecule type" value="Genomic_DNA"/>
</dbReference>
<dbReference type="VEuPathDB" id="FungiDB:PYU1_G001110"/>
<dbReference type="Proteomes" id="UP000019132">
    <property type="component" value="Unassembled WGS sequence"/>
</dbReference>
<evidence type="ECO:0000313" key="6">
    <source>
        <dbReference type="EnsemblProtists" id="PYU1_T001110"/>
    </source>
</evidence>
<keyword evidence="7" id="KW-1185">Reference proteome</keyword>
<dbReference type="InterPro" id="IPR008011">
    <property type="entry name" value="Complex1_LYR_dom"/>
</dbReference>
<evidence type="ECO:0000313" key="7">
    <source>
        <dbReference type="Proteomes" id="UP000019132"/>
    </source>
</evidence>
<dbReference type="Pfam" id="PF05347">
    <property type="entry name" value="Complex1_LYR"/>
    <property type="match status" value="1"/>
</dbReference>
<evidence type="ECO:0000256" key="4">
    <source>
        <dbReference type="SAM" id="MobiDB-lite"/>
    </source>
</evidence>
<accession>K3W819</accession>
<organism evidence="6 7">
    <name type="scientific">Globisporangium ultimum (strain ATCC 200006 / CBS 805.95 / DAOM BR144)</name>
    <name type="common">Pythium ultimum</name>
    <dbReference type="NCBI Taxonomy" id="431595"/>
    <lineage>
        <taxon>Eukaryota</taxon>
        <taxon>Sar</taxon>
        <taxon>Stramenopiles</taxon>
        <taxon>Oomycota</taxon>
        <taxon>Peronosporomycetes</taxon>
        <taxon>Pythiales</taxon>
        <taxon>Pythiaceae</taxon>
        <taxon>Globisporangium</taxon>
    </lineage>
</organism>
<keyword evidence="2" id="KW-0496">Mitochondrion</keyword>